<organism evidence="1 2">
    <name type="scientific">Shewanella colwelliana</name>
    <name type="common">Alteromonas colwelliana</name>
    <dbReference type="NCBI Taxonomy" id="23"/>
    <lineage>
        <taxon>Bacteria</taxon>
        <taxon>Pseudomonadati</taxon>
        <taxon>Pseudomonadota</taxon>
        <taxon>Gammaproteobacteria</taxon>
        <taxon>Alteromonadales</taxon>
        <taxon>Shewanellaceae</taxon>
        <taxon>Shewanella</taxon>
    </lineage>
</organism>
<evidence type="ECO:0000313" key="1">
    <source>
        <dbReference type="EMBL" id="GIU41267.1"/>
    </source>
</evidence>
<name>A0ABQ4P177_SHECO</name>
<accession>A0ABQ4P177</accession>
<dbReference type="EMBL" id="BPEU01000014">
    <property type="protein sequence ID" value="GIU41267.1"/>
    <property type="molecule type" value="Genomic_DNA"/>
</dbReference>
<protein>
    <recommendedName>
        <fullName evidence="3">Transposase</fullName>
    </recommendedName>
</protein>
<comment type="caution">
    <text evidence="1">The sequence shown here is derived from an EMBL/GenBank/DDBJ whole genome shotgun (WGS) entry which is preliminary data.</text>
</comment>
<proteinExistence type="predicted"/>
<reference evidence="1 2" key="1">
    <citation type="submission" date="2021-05" db="EMBL/GenBank/DDBJ databases">
        <title>Molecular characterization for Shewanella algae harboring chromosomal blaOXA-55-like strains isolated from clinical and environment sample.</title>
        <authorList>
            <person name="Ohama Y."/>
            <person name="Aoki K."/>
            <person name="Harada S."/>
            <person name="Moriya K."/>
            <person name="Ishii Y."/>
            <person name="Tateda K."/>
        </authorList>
    </citation>
    <scope>NUCLEOTIDE SEQUENCE [LARGE SCALE GENOMIC DNA]</scope>
    <source>
        <strain evidence="1 2">MBTL60-118</strain>
    </source>
</reference>
<evidence type="ECO:0000313" key="2">
    <source>
        <dbReference type="Proteomes" id="UP000773469"/>
    </source>
</evidence>
<keyword evidence="2" id="KW-1185">Reference proteome</keyword>
<dbReference type="RefSeq" id="WP_220757003.1">
    <property type="nucleotide sequence ID" value="NZ_BPEU01000014.1"/>
</dbReference>
<evidence type="ECO:0008006" key="3">
    <source>
        <dbReference type="Google" id="ProtNLM"/>
    </source>
</evidence>
<sequence>MYLSNAQRWAKLCEEQAKIIENLSKTFPQRQAQHKELGYCWRNLADKVRSGESPKIL</sequence>
<dbReference type="Proteomes" id="UP000773469">
    <property type="component" value="Unassembled WGS sequence"/>
</dbReference>
<gene>
    <name evidence="1" type="ORF">TUM3794_21590</name>
</gene>